<accession>A0A6J4SHC7</accession>
<organism evidence="2">
    <name type="scientific">uncultured Sphingomonas sp</name>
    <dbReference type="NCBI Taxonomy" id="158754"/>
    <lineage>
        <taxon>Bacteria</taxon>
        <taxon>Pseudomonadati</taxon>
        <taxon>Pseudomonadota</taxon>
        <taxon>Alphaproteobacteria</taxon>
        <taxon>Sphingomonadales</taxon>
        <taxon>Sphingomonadaceae</taxon>
        <taxon>Sphingomonas</taxon>
        <taxon>environmental samples</taxon>
    </lineage>
</organism>
<gene>
    <name evidence="2" type="ORF">AVDCRST_MAG31-276</name>
</gene>
<dbReference type="EC" id="5.4.99.23" evidence="2"/>
<protein>
    <submittedName>
        <fullName evidence="2">Ribosomal large subunit pseudouridine synthase D</fullName>
        <ecNumber evidence="2">5.4.99.23</ecNumber>
    </submittedName>
</protein>
<keyword evidence="2" id="KW-0413">Isomerase</keyword>
<dbReference type="GO" id="GO:0160140">
    <property type="term" value="F:23S rRNA pseudouridine(1911/1915/1917) synthase activity"/>
    <property type="evidence" value="ECO:0007669"/>
    <property type="project" value="UniProtKB-EC"/>
</dbReference>
<name>A0A6J4SHC7_9SPHN</name>
<feature type="non-terminal residue" evidence="2">
    <location>
        <position position="219"/>
    </location>
</feature>
<reference evidence="2" key="1">
    <citation type="submission" date="2020-02" db="EMBL/GenBank/DDBJ databases">
        <authorList>
            <person name="Meier V. D."/>
        </authorList>
    </citation>
    <scope>NUCLEOTIDE SEQUENCE</scope>
    <source>
        <strain evidence="2">AVDCRST_MAG31</strain>
    </source>
</reference>
<feature type="region of interest" description="Disordered" evidence="1">
    <location>
        <begin position="116"/>
        <end position="219"/>
    </location>
</feature>
<feature type="non-terminal residue" evidence="2">
    <location>
        <position position="1"/>
    </location>
</feature>
<feature type="compositionally biased region" description="Low complexity" evidence="1">
    <location>
        <begin position="63"/>
        <end position="81"/>
    </location>
</feature>
<sequence length="219" mass="23401">ALRPHPLHRRRGARHRQARRLAGRPAARRRREHRGAPPRAEGRVPASAHPDAPARPRHLGLPAVRPQRQGAGAAAASVRAAAGRKDLSRACRGGADGGGRHHRDSACQALHRRRRLADGGRPPGTGSDHPVAPVGQPRRAHPGRVPSGDRPHPPDPGPRARGVRDGDCRRPGIRPFRRADAAPCLAPPRPARPQARDHRDGTLARPLARGHSGALPCGL</sequence>
<feature type="region of interest" description="Disordered" evidence="1">
    <location>
        <begin position="1"/>
        <end position="85"/>
    </location>
</feature>
<evidence type="ECO:0000313" key="2">
    <source>
        <dbReference type="EMBL" id="CAA9499431.1"/>
    </source>
</evidence>
<dbReference type="EMBL" id="CADCWA010000015">
    <property type="protein sequence ID" value="CAA9499431.1"/>
    <property type="molecule type" value="Genomic_DNA"/>
</dbReference>
<feature type="compositionally biased region" description="Basic residues" evidence="1">
    <location>
        <begin position="1"/>
        <end position="33"/>
    </location>
</feature>
<dbReference type="AlphaFoldDB" id="A0A6J4SHC7"/>
<proteinExistence type="predicted"/>
<evidence type="ECO:0000256" key="1">
    <source>
        <dbReference type="SAM" id="MobiDB-lite"/>
    </source>
</evidence>